<evidence type="ECO:0000256" key="15">
    <source>
        <dbReference type="RuleBase" id="RU003732"/>
    </source>
</evidence>
<dbReference type="GO" id="GO:0032809">
    <property type="term" value="C:neuronal cell body membrane"/>
    <property type="evidence" value="ECO:0007669"/>
    <property type="project" value="TreeGrafter"/>
</dbReference>
<feature type="binding site" evidence="13">
    <location>
        <position position="73"/>
    </location>
    <ligand>
        <name>Na(+)</name>
        <dbReference type="ChEBI" id="CHEBI:29101"/>
        <label>1</label>
    </ligand>
</feature>
<evidence type="ECO:0000313" key="18">
    <source>
        <dbReference type="WBParaSite" id="TMUE_2000009205.1"/>
    </source>
</evidence>
<dbReference type="PRINTS" id="PR00176">
    <property type="entry name" value="NANEUSMPORT"/>
</dbReference>
<dbReference type="WBParaSite" id="TMUE_2000009205.1">
    <property type="protein sequence ID" value="TMUE_2000009205.1"/>
    <property type="gene ID" value="WBGene00294749"/>
</dbReference>
<evidence type="ECO:0000256" key="12">
    <source>
        <dbReference type="ARBA" id="ARBA00023180"/>
    </source>
</evidence>
<feature type="transmembrane region" description="Helical" evidence="16">
    <location>
        <begin position="67"/>
        <end position="85"/>
    </location>
</feature>
<sequence length="283" mass="31579">MRTFSGIPARKHTPKGLNCFTIDGGGKVANDHCALTAKVNGDANNKVEDSTLRSGSERETWSKKIDFLLSVIGYAVDLANVWRFPYLCFKHGGGAFLIPYTIMVLFSGIPLFYMELALGQYFQRGAITTWGRICPLFKGIGYCVVLIAFYVDLFYNVIIAWSFRYLFASLTSSLPWATCTNSWNSEHCYSQAGGLSGNSSWSNLSECTKPSYAKKIDTDQSVSAADEYYYVKMLGFRKVNSTETAAPEHPGSLQWEIVLCLLLVYLVCYFSMWKGIRSSGKIS</sequence>
<feature type="transmembrane region" description="Helical" evidence="16">
    <location>
        <begin position="139"/>
        <end position="163"/>
    </location>
</feature>
<dbReference type="GO" id="GO:0051583">
    <property type="term" value="P:dopamine uptake involved in synaptic transmission"/>
    <property type="evidence" value="ECO:0007669"/>
    <property type="project" value="TreeGrafter"/>
</dbReference>
<feature type="binding site" evidence="13">
    <location>
        <position position="75"/>
    </location>
    <ligand>
        <name>Na(+)</name>
        <dbReference type="ChEBI" id="CHEBI:29101"/>
        <label>1</label>
    </ligand>
</feature>
<dbReference type="GO" id="GO:0005330">
    <property type="term" value="F:dopamine:sodium symporter activity"/>
    <property type="evidence" value="ECO:0007669"/>
    <property type="project" value="TreeGrafter"/>
</dbReference>
<dbReference type="InterPro" id="IPR000175">
    <property type="entry name" value="Na/ntran_symport"/>
</dbReference>
<dbReference type="PANTHER" id="PTHR11616:SF320">
    <property type="entry name" value="SODIUM-DEPENDENT NORADRENALINE TRANSPORTER"/>
    <property type="match status" value="1"/>
</dbReference>
<keyword evidence="3" id="KW-1003">Cell membrane</keyword>
<dbReference type="PROSITE" id="PS50267">
    <property type="entry name" value="NA_NEUROTRAN_SYMP_3"/>
    <property type="match status" value="1"/>
</dbReference>
<reference evidence="18" key="1">
    <citation type="submission" date="2019-12" db="UniProtKB">
        <authorList>
            <consortium name="WormBaseParasite"/>
        </authorList>
    </citation>
    <scope>IDENTIFICATION</scope>
</reference>
<keyword evidence="5 13" id="KW-0479">Metal-binding</keyword>
<dbReference type="PROSITE" id="PS00610">
    <property type="entry name" value="NA_NEUROTRAN_SYMP_1"/>
    <property type="match status" value="1"/>
</dbReference>
<keyword evidence="17" id="KW-1185">Reference proteome</keyword>
<evidence type="ECO:0000256" key="7">
    <source>
        <dbReference type="ARBA" id="ARBA00022847"/>
    </source>
</evidence>
<dbReference type="GO" id="GO:0030424">
    <property type="term" value="C:axon"/>
    <property type="evidence" value="ECO:0007669"/>
    <property type="project" value="TreeGrafter"/>
</dbReference>
<feature type="disulfide bond" evidence="14">
    <location>
        <begin position="179"/>
        <end position="188"/>
    </location>
</feature>
<protein>
    <recommendedName>
        <fullName evidence="15">Transporter</fullName>
    </recommendedName>
</protein>
<evidence type="ECO:0000256" key="8">
    <source>
        <dbReference type="ARBA" id="ARBA00022989"/>
    </source>
</evidence>
<evidence type="ECO:0000256" key="13">
    <source>
        <dbReference type="PIRSR" id="PIRSR600175-1"/>
    </source>
</evidence>
<keyword evidence="8 16" id="KW-1133">Transmembrane helix</keyword>
<dbReference type="GO" id="GO:0015874">
    <property type="term" value="P:norepinephrine transport"/>
    <property type="evidence" value="ECO:0007669"/>
    <property type="project" value="TreeGrafter"/>
</dbReference>
<evidence type="ECO:0000256" key="14">
    <source>
        <dbReference type="PIRSR" id="PIRSR600175-2"/>
    </source>
</evidence>
<keyword evidence="2 15" id="KW-0813">Transport</keyword>
<proteinExistence type="inferred from homology"/>
<evidence type="ECO:0000313" key="17">
    <source>
        <dbReference type="Proteomes" id="UP000046395"/>
    </source>
</evidence>
<dbReference type="InterPro" id="IPR037272">
    <property type="entry name" value="SNS_sf"/>
</dbReference>
<feature type="transmembrane region" description="Helical" evidence="16">
    <location>
        <begin position="97"/>
        <end position="118"/>
    </location>
</feature>
<feature type="binding site" evidence="13">
    <location>
        <position position="76"/>
    </location>
    <ligand>
        <name>Na(+)</name>
        <dbReference type="ChEBI" id="CHEBI:29101"/>
        <label>1</label>
    </ligand>
</feature>
<keyword evidence="7 15" id="KW-0769">Symport</keyword>
<dbReference type="Proteomes" id="UP000046395">
    <property type="component" value="Unassembled WGS sequence"/>
</dbReference>
<comment type="subcellular location">
    <subcellularLocation>
        <location evidence="1">Cell membrane</location>
        <topology evidence="1">Multi-pass membrane protein</topology>
    </subcellularLocation>
</comment>
<organism evidence="17 18">
    <name type="scientific">Trichuris muris</name>
    <name type="common">Mouse whipworm</name>
    <dbReference type="NCBI Taxonomy" id="70415"/>
    <lineage>
        <taxon>Eukaryota</taxon>
        <taxon>Metazoa</taxon>
        <taxon>Ecdysozoa</taxon>
        <taxon>Nematoda</taxon>
        <taxon>Enoplea</taxon>
        <taxon>Dorylaimia</taxon>
        <taxon>Trichinellida</taxon>
        <taxon>Trichuridae</taxon>
        <taxon>Trichuris</taxon>
    </lineage>
</organism>
<keyword evidence="4 15" id="KW-0812">Transmembrane</keyword>
<feature type="binding site" evidence="13">
    <location>
        <position position="80"/>
    </location>
    <ligand>
        <name>Na(+)</name>
        <dbReference type="ChEBI" id="CHEBI:29101"/>
        <label>1</label>
    </ligand>
</feature>
<evidence type="ECO:0000256" key="6">
    <source>
        <dbReference type="ARBA" id="ARBA00022775"/>
    </source>
</evidence>
<name>A0A5S6QPP2_TRIMR</name>
<dbReference type="GO" id="GO:0046872">
    <property type="term" value="F:metal ion binding"/>
    <property type="evidence" value="ECO:0007669"/>
    <property type="project" value="UniProtKB-KW"/>
</dbReference>
<evidence type="ECO:0000256" key="2">
    <source>
        <dbReference type="ARBA" id="ARBA00022448"/>
    </source>
</evidence>
<dbReference type="GO" id="GO:0042734">
    <property type="term" value="C:presynaptic membrane"/>
    <property type="evidence" value="ECO:0007669"/>
    <property type="project" value="TreeGrafter"/>
</dbReference>
<dbReference type="SUPFAM" id="SSF161070">
    <property type="entry name" value="SNF-like"/>
    <property type="match status" value="1"/>
</dbReference>
<comment type="similarity">
    <text evidence="15">Belongs to the sodium:neurotransmitter symporter (SNF) (TC 2.A.22) family.</text>
</comment>
<evidence type="ECO:0000256" key="3">
    <source>
        <dbReference type="ARBA" id="ARBA00022475"/>
    </source>
</evidence>
<keyword evidence="6" id="KW-0532">Neurotransmitter transport</keyword>
<evidence type="ECO:0000256" key="1">
    <source>
        <dbReference type="ARBA" id="ARBA00004651"/>
    </source>
</evidence>
<evidence type="ECO:0000256" key="16">
    <source>
        <dbReference type="SAM" id="Phobius"/>
    </source>
</evidence>
<dbReference type="AlphaFoldDB" id="A0A5S6QPP2"/>
<evidence type="ECO:0000256" key="11">
    <source>
        <dbReference type="ARBA" id="ARBA00023157"/>
    </source>
</evidence>
<dbReference type="Pfam" id="PF00209">
    <property type="entry name" value="SNF"/>
    <property type="match status" value="1"/>
</dbReference>
<dbReference type="PANTHER" id="PTHR11616">
    <property type="entry name" value="SODIUM/CHLORIDE DEPENDENT TRANSPORTER"/>
    <property type="match status" value="1"/>
</dbReference>
<dbReference type="STRING" id="70415.A0A5S6QPP2"/>
<keyword evidence="11 14" id="KW-1015">Disulfide bond</keyword>
<keyword evidence="10 16" id="KW-0472">Membrane</keyword>
<evidence type="ECO:0000256" key="9">
    <source>
        <dbReference type="ARBA" id="ARBA00023053"/>
    </source>
</evidence>
<dbReference type="GO" id="GO:0006865">
    <property type="term" value="P:amino acid transport"/>
    <property type="evidence" value="ECO:0007669"/>
    <property type="project" value="TreeGrafter"/>
</dbReference>
<feature type="transmembrane region" description="Helical" evidence="16">
    <location>
        <begin position="253"/>
        <end position="273"/>
    </location>
</feature>
<dbReference type="PROSITE" id="PS00754">
    <property type="entry name" value="NA_NEUROTRAN_SYMP_2"/>
    <property type="match status" value="1"/>
</dbReference>
<evidence type="ECO:0000256" key="5">
    <source>
        <dbReference type="ARBA" id="ARBA00022723"/>
    </source>
</evidence>
<keyword evidence="9 13" id="KW-0915">Sodium</keyword>
<accession>A0A5S6QPP2</accession>
<evidence type="ECO:0000256" key="4">
    <source>
        <dbReference type="ARBA" id="ARBA00022692"/>
    </source>
</evidence>
<evidence type="ECO:0000256" key="10">
    <source>
        <dbReference type="ARBA" id="ARBA00023136"/>
    </source>
</evidence>
<keyword evidence="12" id="KW-0325">Glycoprotein</keyword>